<dbReference type="Proteomes" id="UP000599688">
    <property type="component" value="Unassembled WGS sequence"/>
</dbReference>
<name>A0A917EB80_9FLAO</name>
<sequence>MKTQIINILLICISLGALSCEKEYVKPVKINYKQQAIDANLMADEEIENFIAPYKSRIEGEMKKVLSYAPQSMFKSQGKYNTAIGNMMADAVLEEATPIFKKQQNLNIDAVLLNYGGIRAGISKGDISVRTAFDIMPFENEVVVVELTYESVQKMIRYLMKKKIAHPIAGIQLQLNHDYTFKKASINGEEIKLNDQKDKHFYIATSDYLLQGGDEMSFFEDNKNVYHLDYKLRNILIDYFEKKEQILATVEKRFTVSDSF</sequence>
<dbReference type="Pfam" id="PF02872">
    <property type="entry name" value="5_nucleotid_C"/>
    <property type="match status" value="1"/>
</dbReference>
<dbReference type="InterPro" id="IPR008334">
    <property type="entry name" value="5'-Nucleotdase_C"/>
</dbReference>
<dbReference type="Gene3D" id="3.90.780.10">
    <property type="entry name" value="5'-Nucleotidase, C-terminal domain"/>
    <property type="match status" value="1"/>
</dbReference>
<dbReference type="GO" id="GO:0009166">
    <property type="term" value="P:nucleotide catabolic process"/>
    <property type="evidence" value="ECO:0007669"/>
    <property type="project" value="InterPro"/>
</dbReference>
<dbReference type="PANTHER" id="PTHR11575">
    <property type="entry name" value="5'-NUCLEOTIDASE-RELATED"/>
    <property type="match status" value="1"/>
</dbReference>
<dbReference type="AlphaFoldDB" id="A0A917EB80"/>
<gene>
    <name evidence="2" type="ORF">GCM10010831_22220</name>
</gene>
<dbReference type="PROSITE" id="PS51257">
    <property type="entry name" value="PROKAR_LIPOPROTEIN"/>
    <property type="match status" value="1"/>
</dbReference>
<keyword evidence="3" id="KW-1185">Reference proteome</keyword>
<evidence type="ECO:0000313" key="2">
    <source>
        <dbReference type="EMBL" id="GGE20652.1"/>
    </source>
</evidence>
<protein>
    <recommendedName>
        <fullName evidence="1">5'-Nucleotidase C-terminal domain-containing protein</fullName>
    </recommendedName>
</protein>
<dbReference type="SUPFAM" id="SSF55816">
    <property type="entry name" value="5'-nucleotidase (syn. UDP-sugar hydrolase), C-terminal domain"/>
    <property type="match status" value="1"/>
</dbReference>
<feature type="domain" description="5'-Nucleotidase C-terminal" evidence="1">
    <location>
        <begin position="77"/>
        <end position="220"/>
    </location>
</feature>
<dbReference type="PANTHER" id="PTHR11575:SF24">
    <property type="entry name" value="5'-NUCLEOTIDASE"/>
    <property type="match status" value="1"/>
</dbReference>
<proteinExistence type="predicted"/>
<evidence type="ECO:0000259" key="1">
    <source>
        <dbReference type="Pfam" id="PF02872"/>
    </source>
</evidence>
<dbReference type="EMBL" id="BMGL01000013">
    <property type="protein sequence ID" value="GGE20652.1"/>
    <property type="molecule type" value="Genomic_DNA"/>
</dbReference>
<dbReference type="GO" id="GO:0016787">
    <property type="term" value="F:hydrolase activity"/>
    <property type="evidence" value="ECO:0007669"/>
    <property type="project" value="InterPro"/>
</dbReference>
<dbReference type="InterPro" id="IPR036907">
    <property type="entry name" value="5'-Nucleotdase_C_sf"/>
</dbReference>
<reference evidence="2 3" key="1">
    <citation type="journal article" date="2014" name="Int. J. Syst. Evol. Microbiol.">
        <title>Complete genome sequence of Corynebacterium casei LMG S-19264T (=DSM 44701T), isolated from a smear-ripened cheese.</title>
        <authorList>
            <consortium name="US DOE Joint Genome Institute (JGI-PGF)"/>
            <person name="Walter F."/>
            <person name="Albersmeier A."/>
            <person name="Kalinowski J."/>
            <person name="Ruckert C."/>
        </authorList>
    </citation>
    <scope>NUCLEOTIDE SEQUENCE [LARGE SCALE GENOMIC DNA]</scope>
    <source>
        <strain evidence="2 3">CGMCC 1.12925</strain>
    </source>
</reference>
<dbReference type="RefSeq" id="WP_188406936.1">
    <property type="nucleotide sequence ID" value="NZ_BMGL01000013.1"/>
</dbReference>
<evidence type="ECO:0000313" key="3">
    <source>
        <dbReference type="Proteomes" id="UP000599688"/>
    </source>
</evidence>
<dbReference type="InterPro" id="IPR006179">
    <property type="entry name" value="5_nucleotidase/apyrase"/>
</dbReference>
<accession>A0A917EB80</accession>
<comment type="caution">
    <text evidence="2">The sequence shown here is derived from an EMBL/GenBank/DDBJ whole genome shotgun (WGS) entry which is preliminary data.</text>
</comment>
<organism evidence="2 3">
    <name type="scientific">Psychroflexus salis</name>
    <dbReference type="NCBI Taxonomy" id="1526574"/>
    <lineage>
        <taxon>Bacteria</taxon>
        <taxon>Pseudomonadati</taxon>
        <taxon>Bacteroidota</taxon>
        <taxon>Flavobacteriia</taxon>
        <taxon>Flavobacteriales</taxon>
        <taxon>Flavobacteriaceae</taxon>
        <taxon>Psychroflexus</taxon>
    </lineage>
</organism>